<accession>A0A3A3GQ76</accession>
<evidence type="ECO:0000313" key="2">
    <source>
        <dbReference type="Proteomes" id="UP000266177"/>
    </source>
</evidence>
<protein>
    <submittedName>
        <fullName evidence="1">Uncharacterized protein</fullName>
    </submittedName>
</protein>
<reference evidence="1 2" key="1">
    <citation type="submission" date="2018-09" db="EMBL/GenBank/DDBJ databases">
        <title>Paenibacillus SK2017-BO5.</title>
        <authorList>
            <person name="Piskunova J.V."/>
            <person name="Dubiley S.A."/>
            <person name="Severinov K.V."/>
        </authorList>
    </citation>
    <scope>NUCLEOTIDE SEQUENCE [LARGE SCALE GENOMIC DNA]</scope>
    <source>
        <strain evidence="1 2">BO5</strain>
    </source>
</reference>
<comment type="caution">
    <text evidence="1">The sequence shown here is derived from an EMBL/GenBank/DDBJ whole genome shotgun (WGS) entry which is preliminary data.</text>
</comment>
<evidence type="ECO:0000313" key="1">
    <source>
        <dbReference type="EMBL" id="RJG25503.1"/>
    </source>
</evidence>
<dbReference type="RefSeq" id="WP_119791536.1">
    <property type="nucleotide sequence ID" value="NZ_QYZD01000003.1"/>
</dbReference>
<name>A0A3A3GQ76_PANTH</name>
<proteinExistence type="predicted"/>
<dbReference type="OrthoDB" id="2469834at2"/>
<dbReference type="Proteomes" id="UP000266177">
    <property type="component" value="Unassembled WGS sequence"/>
</dbReference>
<gene>
    <name evidence="1" type="ORF">DQX05_05225</name>
</gene>
<sequence length="170" mass="19880">MSKMKIMPVKVPWMISPSHDFAKFIGYEDREVRVQVMCGYNKNYYDKVISKLEQQYGGAIPDEEYNKAGSVIIEIKFKPICLFNIYGKMEGYEKYDFSIFDPYYYGGLSLSEEWNKTDVCPNPGFYEVVESNLKENYGFTAPKVKHWVLCGHDSCIDVLAYSFEWKEIGW</sequence>
<dbReference type="AlphaFoldDB" id="A0A3A3GQ76"/>
<organism evidence="1 2">
    <name type="scientific">Paenibacillus thiaminolyticus</name>
    <name type="common">Bacillus thiaminolyticus</name>
    <dbReference type="NCBI Taxonomy" id="49283"/>
    <lineage>
        <taxon>Bacteria</taxon>
        <taxon>Bacillati</taxon>
        <taxon>Bacillota</taxon>
        <taxon>Bacilli</taxon>
        <taxon>Bacillales</taxon>
        <taxon>Paenibacillaceae</taxon>
        <taxon>Paenibacillus</taxon>
    </lineage>
</organism>
<dbReference type="EMBL" id="QYZD01000003">
    <property type="protein sequence ID" value="RJG25503.1"/>
    <property type="molecule type" value="Genomic_DNA"/>
</dbReference>